<dbReference type="InterPro" id="IPR032790">
    <property type="entry name" value="GDE_C"/>
</dbReference>
<evidence type="ECO:0000259" key="2">
    <source>
        <dbReference type="Pfam" id="PF12439"/>
    </source>
</evidence>
<name>A0ABR8BAK2_9NOSO</name>
<keyword evidence="4" id="KW-1185">Reference proteome</keyword>
<dbReference type="Gene3D" id="1.50.10.10">
    <property type="match status" value="1"/>
</dbReference>
<dbReference type="Proteomes" id="UP000621307">
    <property type="component" value="Unassembled WGS sequence"/>
</dbReference>
<feature type="domain" description="Glycogen debranching enzyme bacterial and archaeal type N-terminal" evidence="2">
    <location>
        <begin position="7"/>
        <end position="245"/>
    </location>
</feature>
<protein>
    <submittedName>
        <fullName evidence="3">Amylo-alpha-1,6-glucosidase</fullName>
    </submittedName>
</protein>
<dbReference type="PANTHER" id="PTHR10569">
    <property type="entry name" value="GLYCOGEN DEBRANCHING ENZYME"/>
    <property type="match status" value="1"/>
</dbReference>
<dbReference type="EMBL" id="JACJQL010000005">
    <property type="protein sequence ID" value="MBD2250848.1"/>
    <property type="molecule type" value="Genomic_DNA"/>
</dbReference>
<dbReference type="InterPro" id="IPR012341">
    <property type="entry name" value="6hp_glycosidase-like_sf"/>
</dbReference>
<reference evidence="3 4" key="1">
    <citation type="journal article" date="2020" name="ISME J.">
        <title>Comparative genomics reveals insights into cyanobacterial evolution and habitat adaptation.</title>
        <authorList>
            <person name="Chen M.Y."/>
            <person name="Teng W.K."/>
            <person name="Zhao L."/>
            <person name="Hu C.X."/>
            <person name="Zhou Y.K."/>
            <person name="Han B.P."/>
            <person name="Song L.R."/>
            <person name="Shu W.S."/>
        </authorList>
    </citation>
    <scope>NUCLEOTIDE SEQUENCE [LARGE SCALE GENOMIC DNA]</scope>
    <source>
        <strain evidence="3 4">FACHB-3921</strain>
    </source>
</reference>
<dbReference type="RefSeq" id="WP_190566189.1">
    <property type="nucleotide sequence ID" value="NZ_JACJQL010000005.1"/>
</dbReference>
<evidence type="ECO:0000259" key="1">
    <source>
        <dbReference type="Pfam" id="PF06202"/>
    </source>
</evidence>
<dbReference type="SUPFAM" id="SSF48208">
    <property type="entry name" value="Six-hairpin glycosidases"/>
    <property type="match status" value="1"/>
</dbReference>
<feature type="domain" description="Glycogen debranching enzyme C-terminal" evidence="1">
    <location>
        <begin position="310"/>
        <end position="681"/>
    </location>
</feature>
<evidence type="ECO:0000313" key="4">
    <source>
        <dbReference type="Proteomes" id="UP000621307"/>
    </source>
</evidence>
<organism evidence="3 4">
    <name type="scientific">Nostoc parmelioides FACHB-3921</name>
    <dbReference type="NCBI Taxonomy" id="2692909"/>
    <lineage>
        <taxon>Bacteria</taxon>
        <taxon>Bacillati</taxon>
        <taxon>Cyanobacteriota</taxon>
        <taxon>Cyanophyceae</taxon>
        <taxon>Nostocales</taxon>
        <taxon>Nostocaceae</taxon>
        <taxon>Nostoc</taxon>
    </lineage>
</organism>
<dbReference type="InterPro" id="IPR010401">
    <property type="entry name" value="AGL/Gdb1"/>
</dbReference>
<dbReference type="InterPro" id="IPR008928">
    <property type="entry name" value="6-hairpin_glycosidase_sf"/>
</dbReference>
<evidence type="ECO:0000313" key="3">
    <source>
        <dbReference type="EMBL" id="MBD2250848.1"/>
    </source>
</evidence>
<proteinExistence type="predicted"/>
<accession>A0ABR8BAK2</accession>
<comment type="caution">
    <text evidence="3">The sequence shown here is derived from an EMBL/GenBank/DDBJ whole genome shotgun (WGS) entry which is preliminary data.</text>
</comment>
<dbReference type="Pfam" id="PF12439">
    <property type="entry name" value="GDE_N"/>
    <property type="match status" value="1"/>
</dbReference>
<dbReference type="NCBIfam" id="TIGR01561">
    <property type="entry name" value="gde_arch"/>
    <property type="match status" value="1"/>
</dbReference>
<dbReference type="PANTHER" id="PTHR10569:SF2">
    <property type="entry name" value="GLYCOGEN DEBRANCHING ENZYME"/>
    <property type="match status" value="1"/>
</dbReference>
<dbReference type="Pfam" id="PF06202">
    <property type="entry name" value="GDE_C"/>
    <property type="match status" value="1"/>
</dbReference>
<sequence length="686" mass="78153">MDDLDTREWLLTNGLGSFASGTVSDIRTRTYHGWLFASTNPPSGRTLLLSHLEASLEVSGKVVALGTNIWGTGEIAPTGYKLLRSFDVNPVPKWIWGEGDWQLSRQLVMPYGVVENGEECELKDQESQFCHRLLIHYRYEGGETAVLRLRLLIADRDFHHQQTNRLDLQFSQVLGNQQIYLQAMNSGRFGTPWQLRWSQGEYQANAVWYWHYGLPEETQRGLGDREDLHSPGYLTVTLQPGDTVTLEARMGFPAELTDSLTSDTFAEAVEAEQERLSQVFGWGLGDYGDDGEELFHISSSSPLWQQLLKAGDQFIVYRDSIAGPTVIAGYHWFNDWGRDTLIALPGLALVPKRFELAKGLLQTFGRYCRHGLIPNAFPDIDSEPYYNSIDAALWWIETLGLYLEATQDWQFLAEQFPIVQQIYKAYFGGTRYNIQLDATDGLIGWDAPNVALTWMDAVVGGEPMTPRPGKAVEINALWYSALCWLSQWAERLSQMDLGDSVRLEKQGRRYAQQAQQVKASLQKFWNPQLGYLYDTIDLDDRRNAQIRPNAILALSLRHCGFSQQQGQQILDLATYRLLTPYGLRSLDPADPEYIGRYEGNPEKRDRAYHQGTVWTWLIGPFIRSWQRFYPQQPLPFDWQPLLDHFLSDACLGSISEIFDGDPPHRARGAVAQAWSVAEVIRHLRTT</sequence>
<dbReference type="InterPro" id="IPR024742">
    <property type="entry name" value="Glycogen_debranch_N"/>
</dbReference>
<gene>
    <name evidence="3" type="ORF">H6G14_05925</name>
</gene>
<dbReference type="InterPro" id="IPR006451">
    <property type="entry name" value="Glycogen_debranch_arc"/>
</dbReference>